<feature type="compositionally biased region" description="Basic and acidic residues" evidence="4">
    <location>
        <begin position="450"/>
        <end position="463"/>
    </location>
</feature>
<keyword evidence="3" id="KW-0520">NAD</keyword>
<dbReference type="RefSeq" id="WP_103312891.1">
    <property type="nucleotide sequence ID" value="NZ_PPPD01000001.1"/>
</dbReference>
<proteinExistence type="inferred from homology"/>
<protein>
    <submittedName>
        <fullName evidence="5">Carotenoid cyclase</fullName>
    </submittedName>
</protein>
<keyword evidence="6" id="KW-1185">Reference proteome</keyword>
<dbReference type="Proteomes" id="UP000236379">
    <property type="component" value="Unassembled WGS sequence"/>
</dbReference>
<evidence type="ECO:0000313" key="6">
    <source>
        <dbReference type="Proteomes" id="UP000236379"/>
    </source>
</evidence>
<keyword evidence="2" id="KW-0125">Carotenoid biosynthesis</keyword>
<dbReference type="GO" id="GO:0016705">
    <property type="term" value="F:oxidoreductase activity, acting on paired donors, with incorporation or reduction of molecular oxygen"/>
    <property type="evidence" value="ECO:0007669"/>
    <property type="project" value="InterPro"/>
</dbReference>
<comment type="similarity">
    <text evidence="1">Belongs to the lycopene cyclase family.</text>
</comment>
<dbReference type="PANTHER" id="PTHR39757:SF5">
    <property type="entry name" value="OS02G0190600 PROTEIN"/>
    <property type="match status" value="1"/>
</dbReference>
<dbReference type="GO" id="GO:0016860">
    <property type="term" value="F:intramolecular oxidoreductase activity"/>
    <property type="evidence" value="ECO:0007669"/>
    <property type="project" value="UniProtKB-ARBA"/>
</dbReference>
<gene>
    <name evidence="5" type="ORF">CVO96_14875</name>
</gene>
<evidence type="ECO:0000256" key="3">
    <source>
        <dbReference type="ARBA" id="ARBA00023027"/>
    </source>
</evidence>
<dbReference type="GO" id="GO:0016117">
    <property type="term" value="P:carotenoid biosynthetic process"/>
    <property type="evidence" value="ECO:0007669"/>
    <property type="project" value="UniProtKB-KW"/>
</dbReference>
<organism evidence="5 6">
    <name type="scientific">Deinococcus koreensis</name>
    <dbReference type="NCBI Taxonomy" id="2054903"/>
    <lineage>
        <taxon>Bacteria</taxon>
        <taxon>Thermotogati</taxon>
        <taxon>Deinococcota</taxon>
        <taxon>Deinococci</taxon>
        <taxon>Deinococcales</taxon>
        <taxon>Deinococcaceae</taxon>
        <taxon>Deinococcus</taxon>
    </lineage>
</organism>
<feature type="region of interest" description="Disordered" evidence="4">
    <location>
        <begin position="1"/>
        <end position="24"/>
    </location>
</feature>
<dbReference type="InterPro" id="IPR010108">
    <property type="entry name" value="Lycopene_cyclase_b/e"/>
</dbReference>
<dbReference type="PANTHER" id="PTHR39757">
    <property type="match status" value="1"/>
</dbReference>
<dbReference type="AlphaFoldDB" id="A0A2K3V102"/>
<evidence type="ECO:0000256" key="2">
    <source>
        <dbReference type="ARBA" id="ARBA00022746"/>
    </source>
</evidence>
<reference evidence="5 6" key="1">
    <citation type="submission" date="2018-01" db="EMBL/GenBank/DDBJ databases">
        <title>Deinococcus koreensis sp. nov., a radiation-resistant bacterium isolated from river water.</title>
        <authorList>
            <person name="Choi A."/>
        </authorList>
    </citation>
    <scope>NUCLEOTIDE SEQUENCE [LARGE SCALE GENOMIC DNA]</scope>
    <source>
        <strain evidence="5 6">SJW1-2</strain>
    </source>
</reference>
<name>A0A2K3V102_9DEIO</name>
<comment type="caution">
    <text evidence="5">The sequence shown here is derived from an EMBL/GenBank/DDBJ whole genome shotgun (WGS) entry which is preliminary data.</text>
</comment>
<evidence type="ECO:0000256" key="1">
    <source>
        <dbReference type="ARBA" id="ARBA00006599"/>
    </source>
</evidence>
<feature type="region of interest" description="Disordered" evidence="4">
    <location>
        <begin position="423"/>
        <end position="510"/>
    </location>
</feature>
<dbReference type="OrthoDB" id="537501at2"/>
<evidence type="ECO:0000256" key="4">
    <source>
        <dbReference type="SAM" id="MobiDB-lite"/>
    </source>
</evidence>
<dbReference type="Gene3D" id="3.50.50.60">
    <property type="entry name" value="FAD/NAD(P)-binding domain"/>
    <property type="match status" value="1"/>
</dbReference>
<dbReference type="Pfam" id="PF05834">
    <property type="entry name" value="Lycopene_cycl"/>
    <property type="match status" value="1"/>
</dbReference>
<sequence>MTDTAPQPTRPPREGPPPGGPGPTDVLIIGGGPAALALAAELCARQLSVRVVAPHAPTPFRPTYGAWLDALPAWAQACAAQVWTDVRVYTGPKPTPLLRPYALLDNARLLRALLERAGEGLHWTLGTVRTVDVDARGPGGAAVVHGAGGERWPARVVVDASGHGAVVNPLQFPGGPAFQTAFGLVARFRRPPIAPGAMVWMDYRGPAHPPRLPTFLYAMHLGGDRYFVEETSLIARPAPDRGFLERRLRARLEEAGTPPHQTESSEWVAFPMNAAAPAPGPVLAFGAAAGLVHPISGFQVSGALQDAPVVAQALAQALASGTDAAQAGWDALWPPERRAARDLHLLGVRALLALPGDALPAFFQSFFRLGAPQWQAFLDPRTPTGPLARTMLQVFAGAPWSVRRPLAAAGVADAGVSVRALSAAMKRPSPPSHLSPAAARHPGAMTRSMDAQHDDATLQREDLDQTETVEEGMQGSTGSTDANGLDPQADQQEKFQELRDNLAPLAGQQE</sequence>
<feature type="compositionally biased region" description="Pro residues" evidence="4">
    <location>
        <begin position="8"/>
        <end position="21"/>
    </location>
</feature>
<dbReference type="PRINTS" id="PR00420">
    <property type="entry name" value="RNGMNOXGNASE"/>
</dbReference>
<dbReference type="NCBIfam" id="TIGR01790">
    <property type="entry name" value="carotene-cycl"/>
    <property type="match status" value="1"/>
</dbReference>
<dbReference type="EMBL" id="PPPD01000001">
    <property type="protein sequence ID" value="PNY82459.1"/>
    <property type="molecule type" value="Genomic_DNA"/>
</dbReference>
<dbReference type="SUPFAM" id="SSF51905">
    <property type="entry name" value="FAD/NAD(P)-binding domain"/>
    <property type="match status" value="1"/>
</dbReference>
<evidence type="ECO:0000313" key="5">
    <source>
        <dbReference type="EMBL" id="PNY82459.1"/>
    </source>
</evidence>
<dbReference type="InterPro" id="IPR036188">
    <property type="entry name" value="FAD/NAD-bd_sf"/>
</dbReference>
<feature type="compositionally biased region" description="Basic and acidic residues" evidence="4">
    <location>
        <begin position="491"/>
        <end position="500"/>
    </location>
</feature>
<accession>A0A2K3V102</accession>